<gene>
    <name evidence="1" type="ORF">DHW29_02225</name>
</gene>
<keyword evidence="1" id="KW-0547">Nucleotide-binding</keyword>
<proteinExistence type="predicted"/>
<comment type="caution">
    <text evidence="1">The sequence shown here is derived from an EMBL/GenBank/DDBJ whole genome shotgun (WGS) entry which is preliminary data.</text>
</comment>
<name>A0A3D2SJB9_9GAMM</name>
<dbReference type="RefSeq" id="WP_049175478.1">
    <property type="nucleotide sequence ID" value="NZ_BKOC01000001.1"/>
</dbReference>
<reference evidence="1 2" key="1">
    <citation type="journal article" date="2018" name="Nat. Biotechnol.">
        <title>A standardized bacterial taxonomy based on genome phylogeny substantially revises the tree of life.</title>
        <authorList>
            <person name="Parks D.H."/>
            <person name="Chuvochina M."/>
            <person name="Waite D.W."/>
            <person name="Rinke C."/>
            <person name="Skarshewski A."/>
            <person name="Chaumeil P.A."/>
            <person name="Hugenholtz P."/>
        </authorList>
    </citation>
    <scope>NUCLEOTIDE SEQUENCE [LARGE SCALE GENOMIC DNA]</scope>
    <source>
        <strain evidence="1">UBA9669</strain>
    </source>
</reference>
<dbReference type="Proteomes" id="UP000263596">
    <property type="component" value="Unassembled WGS sequence"/>
</dbReference>
<evidence type="ECO:0000313" key="2">
    <source>
        <dbReference type="Proteomes" id="UP000263596"/>
    </source>
</evidence>
<accession>A0A3D2SJB9</accession>
<sequence>MSIATLILGQSGTGKSASLRNLNPQHVLLIQVIKKPLPFRSPNWTYITPENKQGSILVSDNPQFIIDVINKSKRPIIIIDDFQYVMANEFMRRSTEKSFDKFTEIGRNAWDVFNAAINAHDHKRIYLLSHTEEDSQGKTKIKTIGKMLDEKITLEGMVTICLQTSVINEQYIFQTKNNGNSTVKAPMGLFEEDHFENDLNEVDKAICEYYNIRNLSQQQNSQTQHA</sequence>
<protein>
    <submittedName>
        <fullName evidence="1">ATP-binding protein</fullName>
    </submittedName>
</protein>
<dbReference type="SUPFAM" id="SSF52540">
    <property type="entry name" value="P-loop containing nucleoside triphosphate hydrolases"/>
    <property type="match status" value="1"/>
</dbReference>
<keyword evidence="1" id="KW-0067">ATP-binding</keyword>
<dbReference type="EMBL" id="DPVE01000037">
    <property type="protein sequence ID" value="HCK29118.1"/>
    <property type="molecule type" value="Genomic_DNA"/>
</dbReference>
<organism evidence="1 2">
    <name type="scientific">Acinetobacter ursingii</name>
    <dbReference type="NCBI Taxonomy" id="108980"/>
    <lineage>
        <taxon>Bacteria</taxon>
        <taxon>Pseudomonadati</taxon>
        <taxon>Pseudomonadota</taxon>
        <taxon>Gammaproteobacteria</taxon>
        <taxon>Moraxellales</taxon>
        <taxon>Moraxellaceae</taxon>
        <taxon>Acinetobacter</taxon>
    </lineage>
</organism>
<evidence type="ECO:0000313" key="1">
    <source>
        <dbReference type="EMBL" id="HCK29118.1"/>
    </source>
</evidence>
<dbReference type="InterPro" id="IPR027417">
    <property type="entry name" value="P-loop_NTPase"/>
</dbReference>
<dbReference type="AlphaFoldDB" id="A0A3D2SJB9"/>
<dbReference type="GO" id="GO:0005524">
    <property type="term" value="F:ATP binding"/>
    <property type="evidence" value="ECO:0007669"/>
    <property type="project" value="UniProtKB-KW"/>
</dbReference>